<dbReference type="STRING" id="48709.A0A1D2MP75"/>
<sequence length="360" mass="40860">MKRLLLGHSSKRWASVLRHNYNYSLHLRAVQCGCGTQCRSISTTQEMASKVYASPVTTAVNEQLSSKIHIVDYIESIQETGKIAVLFSDSPPVLMTVEILCAMKDLPGMSWVGVVFCGTFLIRSLVGLPIAVIQQKSVAKLESLKPEFQKLGNDLKMETAMAVKKFGWDQKTARIRFTRSYKKHWRRIVEENNCHPMRSLALTLLQLPFWITFSSALRNIVYAVPLPRTPEMTERWYQIYTEGTPWVESLVMSDPLVFPLVFFTANMVNIEMSRRQRRMNLVPETKIQKILPWVLRGGIVVITYFAATVPSAVSMYWATSSTFALAQNVFLSSQTGKRIFKIPMIQQQPQTSLGAVNKSL</sequence>
<comment type="caution">
    <text evidence="8">The sequence shown here is derived from an EMBL/GenBank/DDBJ whole genome shotgun (WGS) entry which is preliminary data.</text>
</comment>
<keyword evidence="4 6" id="KW-0472">Membrane</keyword>
<feature type="domain" description="Membrane insertase YidC/Oxa/ALB C-terminal" evidence="7">
    <location>
        <begin position="114"/>
        <end position="331"/>
    </location>
</feature>
<dbReference type="InterPro" id="IPR001708">
    <property type="entry name" value="YidC/ALB3/OXA1/COX18"/>
</dbReference>
<evidence type="ECO:0000313" key="8">
    <source>
        <dbReference type="EMBL" id="ODM94837.1"/>
    </source>
</evidence>
<dbReference type="PANTHER" id="PTHR12428:SF65">
    <property type="entry name" value="CYTOCHROME C OXIDASE ASSEMBLY PROTEIN COX18, MITOCHONDRIAL"/>
    <property type="match status" value="1"/>
</dbReference>
<dbReference type="Pfam" id="PF02096">
    <property type="entry name" value="60KD_IMP"/>
    <property type="match status" value="1"/>
</dbReference>
<reference evidence="8 9" key="1">
    <citation type="journal article" date="2016" name="Genome Biol. Evol.">
        <title>Gene Family Evolution Reflects Adaptation to Soil Environmental Stressors in the Genome of the Collembolan Orchesella cincta.</title>
        <authorList>
            <person name="Faddeeva-Vakhrusheva A."/>
            <person name="Derks M.F."/>
            <person name="Anvar S.Y."/>
            <person name="Agamennone V."/>
            <person name="Suring W."/>
            <person name="Smit S."/>
            <person name="van Straalen N.M."/>
            <person name="Roelofs D."/>
        </authorList>
    </citation>
    <scope>NUCLEOTIDE SEQUENCE [LARGE SCALE GENOMIC DNA]</scope>
    <source>
        <tissue evidence="8">Mixed pool</tissue>
    </source>
</reference>
<dbReference type="AlphaFoldDB" id="A0A1D2MP75"/>
<evidence type="ECO:0000256" key="1">
    <source>
        <dbReference type="ARBA" id="ARBA00004141"/>
    </source>
</evidence>
<dbReference type="OMA" id="WQRKRIV"/>
<organism evidence="8 9">
    <name type="scientific">Orchesella cincta</name>
    <name type="common">Springtail</name>
    <name type="synonym">Podura cincta</name>
    <dbReference type="NCBI Taxonomy" id="48709"/>
    <lineage>
        <taxon>Eukaryota</taxon>
        <taxon>Metazoa</taxon>
        <taxon>Ecdysozoa</taxon>
        <taxon>Arthropoda</taxon>
        <taxon>Hexapoda</taxon>
        <taxon>Collembola</taxon>
        <taxon>Entomobryomorpha</taxon>
        <taxon>Entomobryoidea</taxon>
        <taxon>Orchesellidae</taxon>
        <taxon>Orchesellinae</taxon>
        <taxon>Orchesella</taxon>
    </lineage>
</organism>
<keyword evidence="2 5" id="KW-0812">Transmembrane</keyword>
<feature type="transmembrane region" description="Helical" evidence="6">
    <location>
        <begin position="290"/>
        <end position="307"/>
    </location>
</feature>
<evidence type="ECO:0000256" key="4">
    <source>
        <dbReference type="ARBA" id="ARBA00023136"/>
    </source>
</evidence>
<dbReference type="CDD" id="cd20069">
    <property type="entry name" value="5TM_Oxa1-like"/>
    <property type="match status" value="1"/>
</dbReference>
<dbReference type="GO" id="GO:0032977">
    <property type="term" value="F:membrane insertase activity"/>
    <property type="evidence" value="ECO:0007669"/>
    <property type="project" value="InterPro"/>
</dbReference>
<dbReference type="GO" id="GO:0032979">
    <property type="term" value="P:protein insertion into mitochondrial inner membrane from matrix"/>
    <property type="evidence" value="ECO:0007669"/>
    <property type="project" value="TreeGrafter"/>
</dbReference>
<evidence type="ECO:0000256" key="2">
    <source>
        <dbReference type="ARBA" id="ARBA00022692"/>
    </source>
</evidence>
<proteinExistence type="inferred from homology"/>
<protein>
    <submittedName>
        <fullName evidence="8">Mitochondrial inner membrane protein COX18</fullName>
    </submittedName>
</protein>
<evidence type="ECO:0000256" key="5">
    <source>
        <dbReference type="RuleBase" id="RU003945"/>
    </source>
</evidence>
<feature type="transmembrane region" description="Helical" evidence="6">
    <location>
        <begin position="111"/>
        <end position="133"/>
    </location>
</feature>
<dbReference type="EMBL" id="LJIJ01000742">
    <property type="protein sequence ID" value="ODM94837.1"/>
    <property type="molecule type" value="Genomic_DNA"/>
</dbReference>
<dbReference type="GO" id="GO:0033617">
    <property type="term" value="P:mitochondrial respiratory chain complex IV assembly"/>
    <property type="evidence" value="ECO:0007669"/>
    <property type="project" value="TreeGrafter"/>
</dbReference>
<feature type="transmembrane region" description="Helical" evidence="6">
    <location>
        <begin position="246"/>
        <end position="269"/>
    </location>
</feature>
<name>A0A1D2MP75_ORCCI</name>
<evidence type="ECO:0000256" key="3">
    <source>
        <dbReference type="ARBA" id="ARBA00022989"/>
    </source>
</evidence>
<dbReference type="Proteomes" id="UP000094527">
    <property type="component" value="Unassembled WGS sequence"/>
</dbReference>
<feature type="transmembrane region" description="Helical" evidence="6">
    <location>
        <begin position="207"/>
        <end position="226"/>
    </location>
</feature>
<keyword evidence="9" id="KW-1185">Reference proteome</keyword>
<gene>
    <name evidence="8" type="ORF">Ocin01_11844</name>
</gene>
<dbReference type="OrthoDB" id="2148490at2759"/>
<comment type="subcellular location">
    <subcellularLocation>
        <location evidence="1 5">Membrane</location>
        <topology evidence="1 5">Multi-pass membrane protein</topology>
    </subcellularLocation>
</comment>
<dbReference type="PANTHER" id="PTHR12428">
    <property type="entry name" value="OXA1"/>
    <property type="match status" value="1"/>
</dbReference>
<dbReference type="InterPro" id="IPR028055">
    <property type="entry name" value="YidC/Oxa/ALB_C"/>
</dbReference>
<comment type="similarity">
    <text evidence="5">Belongs to the OXA1/ALB3/YidC family.</text>
</comment>
<evidence type="ECO:0000256" key="6">
    <source>
        <dbReference type="SAM" id="Phobius"/>
    </source>
</evidence>
<accession>A0A1D2MP75</accession>
<evidence type="ECO:0000313" key="9">
    <source>
        <dbReference type="Proteomes" id="UP000094527"/>
    </source>
</evidence>
<keyword evidence="3 6" id="KW-1133">Transmembrane helix</keyword>
<evidence type="ECO:0000259" key="7">
    <source>
        <dbReference type="Pfam" id="PF02096"/>
    </source>
</evidence>
<dbReference type="GO" id="GO:0005743">
    <property type="term" value="C:mitochondrial inner membrane"/>
    <property type="evidence" value="ECO:0007669"/>
    <property type="project" value="TreeGrafter"/>
</dbReference>